<evidence type="ECO:0000256" key="6">
    <source>
        <dbReference type="SAM" id="SignalP"/>
    </source>
</evidence>
<comment type="caution">
    <text evidence="4">Lacks conserved residue(s) required for the propagation of feature annotation.</text>
</comment>
<keyword evidence="8" id="KW-0675">Receptor</keyword>
<keyword evidence="1 6" id="KW-0732">Signal</keyword>
<evidence type="ECO:0000256" key="4">
    <source>
        <dbReference type="PROSITE-ProRule" id="PRU00302"/>
    </source>
</evidence>
<feature type="chain" id="PRO_5041397015" evidence="6">
    <location>
        <begin position="21"/>
        <end position="460"/>
    </location>
</feature>
<evidence type="ECO:0000259" key="7">
    <source>
        <dbReference type="PROSITE" id="PS50923"/>
    </source>
</evidence>
<keyword evidence="3 4" id="KW-1015">Disulfide bond</keyword>
<dbReference type="AlphaFoldDB" id="A0AA35SUN7"/>
<feature type="signal peptide" evidence="6">
    <location>
        <begin position="1"/>
        <end position="20"/>
    </location>
</feature>
<dbReference type="PANTHER" id="PTHR45656:SF4">
    <property type="entry name" value="PROTEIN CBR-CLEC-78"/>
    <property type="match status" value="1"/>
</dbReference>
<dbReference type="Proteomes" id="UP001174909">
    <property type="component" value="Unassembled WGS sequence"/>
</dbReference>
<feature type="transmembrane region" description="Helical" evidence="5">
    <location>
        <begin position="396"/>
        <end position="420"/>
    </location>
</feature>
<dbReference type="PROSITE" id="PS50923">
    <property type="entry name" value="SUSHI"/>
    <property type="match status" value="2"/>
</dbReference>
<keyword evidence="4" id="KW-0768">Sushi</keyword>
<dbReference type="PROSITE" id="PS51257">
    <property type="entry name" value="PROKAR_LIPOPROTEIN"/>
    <property type="match status" value="1"/>
</dbReference>
<dbReference type="Pfam" id="PF00084">
    <property type="entry name" value="Sushi"/>
    <property type="match status" value="2"/>
</dbReference>
<feature type="domain" description="Sushi" evidence="7">
    <location>
        <begin position="213"/>
        <end position="276"/>
    </location>
</feature>
<feature type="disulfide bond" evidence="4">
    <location>
        <begin position="279"/>
        <end position="322"/>
    </location>
</feature>
<evidence type="ECO:0000256" key="3">
    <source>
        <dbReference type="ARBA" id="ARBA00023157"/>
    </source>
</evidence>
<reference evidence="8" key="1">
    <citation type="submission" date="2023-03" db="EMBL/GenBank/DDBJ databases">
        <authorList>
            <person name="Steffen K."/>
            <person name="Cardenas P."/>
        </authorList>
    </citation>
    <scope>NUCLEOTIDE SEQUENCE</scope>
</reference>
<keyword evidence="5" id="KW-0472">Membrane</keyword>
<dbReference type="PANTHER" id="PTHR45656">
    <property type="entry name" value="PROTEIN CBR-CLEC-78"/>
    <property type="match status" value="1"/>
</dbReference>
<keyword evidence="5" id="KW-1133">Transmembrane helix</keyword>
<keyword evidence="5" id="KW-0812">Transmembrane</keyword>
<dbReference type="InterPro" id="IPR035976">
    <property type="entry name" value="Sushi/SCR/CCP_sf"/>
</dbReference>
<sequence length="460" mass="48480">MRLVVVGIVLVTCLLGSGSCVEDCDYPTENIIRDVISQGFTIGEGAVAPTIDLNRYSIVCLAYSRQRDRYRAFSVIVEYTCEVNAGCPEGMVVEQFEAECAENTWGIQVLGVTGTPRTSPATGDFSTGLREDCSFCASQVVASAPGGAPDPSGDGSHCIECNALCSGEEAGARRCFGFGSDSCCQVYLPNGTCGEACPEDGVYSISDDFNCLRDCPDSLGTVGNGRVEYSQDATGEGFSSGTTATVACNDTYETDGYGAICSNAGTWNSTLPNCTVIECGEVPTLVNGKVSGVPATTEVGAVATYECDTDYRFKDERNTRTCQSDKTWSNEDLECIKPDPVCPEGCNDCTEVDGKVSCTTCEDSLELNADDNSCRKKSTGSGGGNGPCGKDNIICIIIPIAILLAIILAVAVAAAVYAYYRWKQAPATKLKGKDPEGINGVARDNPLYLDPTTVAEEVEG</sequence>
<evidence type="ECO:0000256" key="2">
    <source>
        <dbReference type="ARBA" id="ARBA00022737"/>
    </source>
</evidence>
<feature type="domain" description="Sushi" evidence="7">
    <location>
        <begin position="277"/>
        <end position="337"/>
    </location>
</feature>
<evidence type="ECO:0000313" key="8">
    <source>
        <dbReference type="EMBL" id="CAI8036480.1"/>
    </source>
</evidence>
<accession>A0AA35SUN7</accession>
<dbReference type="SUPFAM" id="SSF57535">
    <property type="entry name" value="Complement control module/SCR domain"/>
    <property type="match status" value="2"/>
</dbReference>
<evidence type="ECO:0000256" key="1">
    <source>
        <dbReference type="ARBA" id="ARBA00022729"/>
    </source>
</evidence>
<evidence type="ECO:0000313" key="9">
    <source>
        <dbReference type="Proteomes" id="UP001174909"/>
    </source>
</evidence>
<name>A0AA35SUN7_GEOBA</name>
<dbReference type="Gene3D" id="2.10.70.10">
    <property type="entry name" value="Complement Module, domain 1"/>
    <property type="match status" value="2"/>
</dbReference>
<evidence type="ECO:0000256" key="5">
    <source>
        <dbReference type="SAM" id="Phobius"/>
    </source>
</evidence>
<gene>
    <name evidence="8" type="ORF">GBAR_LOCUS20441</name>
</gene>
<proteinExistence type="predicted"/>
<dbReference type="InterPro" id="IPR051277">
    <property type="entry name" value="SEZ6_CSMD_C4BPB_Regulators"/>
</dbReference>
<dbReference type="InterPro" id="IPR000436">
    <property type="entry name" value="Sushi_SCR_CCP_dom"/>
</dbReference>
<keyword evidence="2" id="KW-0677">Repeat</keyword>
<comment type="caution">
    <text evidence="8">The sequence shown here is derived from an EMBL/GenBank/DDBJ whole genome shotgun (WGS) entry which is preliminary data.</text>
</comment>
<dbReference type="CDD" id="cd00033">
    <property type="entry name" value="CCP"/>
    <property type="match status" value="2"/>
</dbReference>
<organism evidence="8 9">
    <name type="scientific">Geodia barretti</name>
    <name type="common">Barrett's horny sponge</name>
    <dbReference type="NCBI Taxonomy" id="519541"/>
    <lineage>
        <taxon>Eukaryota</taxon>
        <taxon>Metazoa</taxon>
        <taxon>Porifera</taxon>
        <taxon>Demospongiae</taxon>
        <taxon>Heteroscleromorpha</taxon>
        <taxon>Tetractinellida</taxon>
        <taxon>Astrophorina</taxon>
        <taxon>Geodiidae</taxon>
        <taxon>Geodia</taxon>
    </lineage>
</organism>
<keyword evidence="9" id="KW-1185">Reference proteome</keyword>
<dbReference type="SMART" id="SM00032">
    <property type="entry name" value="CCP"/>
    <property type="match status" value="2"/>
</dbReference>
<protein>
    <submittedName>
        <fullName evidence="8">Complement receptor type 2</fullName>
    </submittedName>
</protein>
<dbReference type="EMBL" id="CASHTH010002872">
    <property type="protein sequence ID" value="CAI8036480.1"/>
    <property type="molecule type" value="Genomic_DNA"/>
</dbReference>